<evidence type="ECO:0000313" key="11">
    <source>
        <dbReference type="EMBL" id="KAK3280364.1"/>
    </source>
</evidence>
<gene>
    <name evidence="11" type="ORF">CYMTET_11792</name>
</gene>
<comment type="similarity">
    <text evidence="2">Belongs to the glycosyltransferase 29 family.</text>
</comment>
<sequence>MIVNARRQNPRAMLFVATFCFFFVILFLRNSHSDSCFVELADGRRYLPSNALDVSNADSQAEALRSSRLSTLKASLGVGGNLFRAERATRPKRNCSVVGNDSSMRQSGLGKEIDSRQAVYRMNFAPVKAFAKDVGSHTYSQCTNPEKLRQLLKENVGFEMDTGERPRVLVVGDPGGVDPVTGSKGPCVKYSPGGLCIHRAENPRPQVMDKGVQDVAEKMLSSLQVEDFDDTVPTTGFYCLCLALLECTEVDVFGMGVGTINHKDLSDLEYFKDPHFHGWDARHDVEMERALMRVLSSSAWDSALTSGFGKLRWHNPLRGVAGANDALLADSPCTSGIHC</sequence>
<keyword evidence="5" id="KW-0812">Transmembrane</keyword>
<dbReference type="PANTHER" id="PTHR11987:SF36">
    <property type="entry name" value="SIA-ALPHA-2,3-GAL-BETA-1,4-GLCNAC-R:ALPHA 2,8-SIALYLTRANSFERASE"/>
    <property type="match status" value="1"/>
</dbReference>
<evidence type="ECO:0000256" key="6">
    <source>
        <dbReference type="ARBA" id="ARBA00022968"/>
    </source>
</evidence>
<dbReference type="Proteomes" id="UP001190700">
    <property type="component" value="Unassembled WGS sequence"/>
</dbReference>
<keyword evidence="7" id="KW-1133">Transmembrane helix</keyword>
<dbReference type="Pfam" id="PF00777">
    <property type="entry name" value="Glyco_transf_29"/>
    <property type="match status" value="2"/>
</dbReference>
<evidence type="ECO:0000256" key="8">
    <source>
        <dbReference type="ARBA" id="ARBA00023034"/>
    </source>
</evidence>
<dbReference type="InterPro" id="IPR050943">
    <property type="entry name" value="Glycosyltr_29_Sialyltrsf"/>
</dbReference>
<keyword evidence="9" id="KW-0472">Membrane</keyword>
<dbReference type="PANTHER" id="PTHR11987">
    <property type="entry name" value="ALPHA-2,8-SIALYLTRANSFERASE"/>
    <property type="match status" value="1"/>
</dbReference>
<protein>
    <submittedName>
        <fullName evidence="11">Uncharacterized protein</fullName>
    </submittedName>
</protein>
<evidence type="ECO:0000256" key="1">
    <source>
        <dbReference type="ARBA" id="ARBA00004323"/>
    </source>
</evidence>
<keyword evidence="4" id="KW-0808">Transferase</keyword>
<dbReference type="AlphaFoldDB" id="A0AAE0GLD2"/>
<dbReference type="GO" id="GO:0000139">
    <property type="term" value="C:Golgi membrane"/>
    <property type="evidence" value="ECO:0007669"/>
    <property type="project" value="UniProtKB-SubCell"/>
</dbReference>
<organism evidence="11 12">
    <name type="scientific">Cymbomonas tetramitiformis</name>
    <dbReference type="NCBI Taxonomy" id="36881"/>
    <lineage>
        <taxon>Eukaryota</taxon>
        <taxon>Viridiplantae</taxon>
        <taxon>Chlorophyta</taxon>
        <taxon>Pyramimonadophyceae</taxon>
        <taxon>Pyramimonadales</taxon>
        <taxon>Pyramimonadaceae</taxon>
        <taxon>Cymbomonas</taxon>
    </lineage>
</organism>
<dbReference type="GO" id="GO:0008373">
    <property type="term" value="F:sialyltransferase activity"/>
    <property type="evidence" value="ECO:0007669"/>
    <property type="project" value="InterPro"/>
</dbReference>
<keyword evidence="10" id="KW-0325">Glycoprotein</keyword>
<evidence type="ECO:0000256" key="4">
    <source>
        <dbReference type="ARBA" id="ARBA00022679"/>
    </source>
</evidence>
<dbReference type="Gene3D" id="3.90.1480.20">
    <property type="entry name" value="Glycosyl transferase family 29"/>
    <property type="match status" value="1"/>
</dbReference>
<evidence type="ECO:0000256" key="9">
    <source>
        <dbReference type="ARBA" id="ARBA00023136"/>
    </source>
</evidence>
<keyword evidence="8" id="KW-0333">Golgi apparatus</keyword>
<reference evidence="11 12" key="1">
    <citation type="journal article" date="2015" name="Genome Biol. Evol.">
        <title>Comparative Genomics of a Bacterivorous Green Alga Reveals Evolutionary Causalities and Consequences of Phago-Mixotrophic Mode of Nutrition.</title>
        <authorList>
            <person name="Burns J.A."/>
            <person name="Paasch A."/>
            <person name="Narechania A."/>
            <person name="Kim E."/>
        </authorList>
    </citation>
    <scope>NUCLEOTIDE SEQUENCE [LARGE SCALE GENOMIC DNA]</scope>
    <source>
        <strain evidence="11 12">PLY_AMNH</strain>
    </source>
</reference>
<dbReference type="InterPro" id="IPR038578">
    <property type="entry name" value="GT29-like_sf"/>
</dbReference>
<dbReference type="EMBL" id="LGRX02004428">
    <property type="protein sequence ID" value="KAK3280364.1"/>
    <property type="molecule type" value="Genomic_DNA"/>
</dbReference>
<evidence type="ECO:0000256" key="2">
    <source>
        <dbReference type="ARBA" id="ARBA00006003"/>
    </source>
</evidence>
<name>A0AAE0GLD2_9CHLO</name>
<proteinExistence type="inferred from homology"/>
<evidence type="ECO:0000256" key="7">
    <source>
        <dbReference type="ARBA" id="ARBA00022989"/>
    </source>
</evidence>
<comment type="caution">
    <text evidence="11">The sequence shown here is derived from an EMBL/GenBank/DDBJ whole genome shotgun (WGS) entry which is preliminary data.</text>
</comment>
<comment type="subcellular location">
    <subcellularLocation>
        <location evidence="1">Golgi apparatus membrane</location>
        <topology evidence="1">Single-pass type II membrane protein</topology>
    </subcellularLocation>
</comment>
<keyword evidence="3" id="KW-0328">Glycosyltransferase</keyword>
<evidence type="ECO:0000313" key="12">
    <source>
        <dbReference type="Proteomes" id="UP001190700"/>
    </source>
</evidence>
<accession>A0AAE0GLD2</accession>
<evidence type="ECO:0000256" key="5">
    <source>
        <dbReference type="ARBA" id="ARBA00022692"/>
    </source>
</evidence>
<evidence type="ECO:0000256" key="3">
    <source>
        <dbReference type="ARBA" id="ARBA00022676"/>
    </source>
</evidence>
<evidence type="ECO:0000256" key="10">
    <source>
        <dbReference type="ARBA" id="ARBA00023180"/>
    </source>
</evidence>
<keyword evidence="6" id="KW-0735">Signal-anchor</keyword>
<dbReference type="InterPro" id="IPR001675">
    <property type="entry name" value="Glyco_trans_29"/>
</dbReference>
<keyword evidence="12" id="KW-1185">Reference proteome</keyword>